<proteinExistence type="predicted"/>
<feature type="compositionally biased region" description="Low complexity" evidence="1">
    <location>
        <begin position="22"/>
        <end position="60"/>
    </location>
</feature>
<dbReference type="Proteomes" id="UP000515158">
    <property type="component" value="Unplaced"/>
</dbReference>
<reference evidence="3" key="1">
    <citation type="submission" date="2025-08" db="UniProtKB">
        <authorList>
            <consortium name="RefSeq"/>
        </authorList>
    </citation>
    <scope>IDENTIFICATION</scope>
    <source>
        <tissue evidence="3">Total insect</tissue>
    </source>
</reference>
<feature type="compositionally biased region" description="Acidic residues" evidence="1">
    <location>
        <begin position="282"/>
        <end position="296"/>
    </location>
</feature>
<feature type="region of interest" description="Disordered" evidence="1">
    <location>
        <begin position="1"/>
        <end position="186"/>
    </location>
</feature>
<dbReference type="KEGG" id="tpal:117641146"/>
<evidence type="ECO:0000256" key="1">
    <source>
        <dbReference type="SAM" id="MobiDB-lite"/>
    </source>
</evidence>
<dbReference type="GeneID" id="117641146"/>
<feature type="region of interest" description="Disordered" evidence="1">
    <location>
        <begin position="209"/>
        <end position="299"/>
    </location>
</feature>
<dbReference type="RefSeq" id="XP_034234161.1">
    <property type="nucleotide sequence ID" value="XM_034378270.1"/>
</dbReference>
<organism evidence="3">
    <name type="scientific">Thrips palmi</name>
    <name type="common">Melon thrips</name>
    <dbReference type="NCBI Taxonomy" id="161013"/>
    <lineage>
        <taxon>Eukaryota</taxon>
        <taxon>Metazoa</taxon>
        <taxon>Ecdysozoa</taxon>
        <taxon>Arthropoda</taxon>
        <taxon>Hexapoda</taxon>
        <taxon>Insecta</taxon>
        <taxon>Pterygota</taxon>
        <taxon>Neoptera</taxon>
        <taxon>Paraneoptera</taxon>
        <taxon>Thysanoptera</taxon>
        <taxon>Terebrantia</taxon>
        <taxon>Thripoidea</taxon>
        <taxon>Thripidae</taxon>
        <taxon>Thrips</taxon>
    </lineage>
</organism>
<protein>
    <submittedName>
        <fullName evidence="3">Uncharacterized protein</fullName>
    </submittedName>
</protein>
<gene>
    <name evidence="3" type="primary">LOC117641146</name>
</gene>
<dbReference type="InParanoid" id="A0A6P8YCT7"/>
<accession>A0A6P8YCT7</accession>
<name>A0A6P8YCT7_THRPL</name>
<feature type="compositionally biased region" description="Low complexity" evidence="1">
    <location>
        <begin position="67"/>
        <end position="92"/>
    </location>
</feature>
<feature type="compositionally biased region" description="Acidic residues" evidence="1">
    <location>
        <begin position="131"/>
        <end position="146"/>
    </location>
</feature>
<evidence type="ECO:0000313" key="2">
    <source>
        <dbReference type="Proteomes" id="UP000515158"/>
    </source>
</evidence>
<keyword evidence="2" id="KW-1185">Reference proteome</keyword>
<feature type="compositionally biased region" description="Basic residues" evidence="1">
    <location>
        <begin position="12"/>
        <end position="21"/>
    </location>
</feature>
<dbReference type="OrthoDB" id="8197625at2759"/>
<sequence length="322" mass="32363">MPSPRKGGSTPVRRRRGKPVSRAKPASPASSTTSVSSSSSPGGAASSVSGSPSSPESPGKGNRRRSPSAASTGSSSSWTDTTDTSLTSSASSPKWTGDEYCSCASSASCCESCRDGSDSSDGSEGGSSGSDGDDGDDSSDDDDGDEDARGRARKRSLCSAPVPEDKRGRSWARRGARQRGGSVLCSYCGRRGYGAMKMVLSCCPGASEANRSLGRASSEETSPSPPSSPAERMQPPWQGNGQVLGAVAASASPSSSSSAPSPRYNWSPCSSASSSSSTLSEMSEDPGSGEEADVEAAEGPCPSVAHVPLVHCGGRAGHVAVS</sequence>
<feature type="compositionally biased region" description="Low complexity" evidence="1">
    <location>
        <begin position="248"/>
        <end position="281"/>
    </location>
</feature>
<evidence type="ECO:0000313" key="3">
    <source>
        <dbReference type="RefSeq" id="XP_034234161.1"/>
    </source>
</evidence>
<dbReference type="AlphaFoldDB" id="A0A6P8YCT7"/>